<sequence length="89" mass="9791">MPSGTDGFRVLRRERLVELPITVYDDALVIECSGDCSSLVIARLIAPTPANAAVGSWRIGELLRTGTLEGRGRRMGWNLPNEIRVPMRA</sequence>
<organism evidence="1 2">
    <name type="scientific">Labilithrix luteola</name>
    <dbReference type="NCBI Taxonomy" id="1391654"/>
    <lineage>
        <taxon>Bacteria</taxon>
        <taxon>Pseudomonadati</taxon>
        <taxon>Myxococcota</taxon>
        <taxon>Polyangia</taxon>
        <taxon>Polyangiales</taxon>
        <taxon>Labilitrichaceae</taxon>
        <taxon>Labilithrix</taxon>
    </lineage>
</organism>
<dbReference type="Proteomes" id="UP000064967">
    <property type="component" value="Chromosome"/>
</dbReference>
<evidence type="ECO:0000313" key="1">
    <source>
        <dbReference type="EMBL" id="AKU98291.1"/>
    </source>
</evidence>
<name>A0A0K1PY44_9BACT</name>
<dbReference type="EMBL" id="CP012333">
    <property type="protein sequence ID" value="AKU98291.1"/>
    <property type="molecule type" value="Genomic_DNA"/>
</dbReference>
<keyword evidence="2" id="KW-1185">Reference proteome</keyword>
<proteinExistence type="predicted"/>
<dbReference type="KEGG" id="llu:AKJ09_04955"/>
<gene>
    <name evidence="1" type="ORF">AKJ09_04955</name>
</gene>
<protein>
    <submittedName>
        <fullName evidence="1">Uncharacterized protein</fullName>
    </submittedName>
</protein>
<evidence type="ECO:0000313" key="2">
    <source>
        <dbReference type="Proteomes" id="UP000064967"/>
    </source>
</evidence>
<accession>A0A0K1PY44</accession>
<reference evidence="1 2" key="1">
    <citation type="submission" date="2015-08" db="EMBL/GenBank/DDBJ databases">
        <authorList>
            <person name="Babu N.S."/>
            <person name="Beckwith C.J."/>
            <person name="Beseler K.G."/>
            <person name="Brison A."/>
            <person name="Carone J.V."/>
            <person name="Caskin T.P."/>
            <person name="Diamond M."/>
            <person name="Durham M.E."/>
            <person name="Foxe J.M."/>
            <person name="Go M."/>
            <person name="Henderson B.A."/>
            <person name="Jones I.B."/>
            <person name="McGettigan J.A."/>
            <person name="Micheletti S.J."/>
            <person name="Nasrallah M.E."/>
            <person name="Ortiz D."/>
            <person name="Piller C.R."/>
            <person name="Privatt S.R."/>
            <person name="Schneider S.L."/>
            <person name="Sharp S."/>
            <person name="Smith T.C."/>
            <person name="Stanton J.D."/>
            <person name="Ullery H.E."/>
            <person name="Wilson R.J."/>
            <person name="Serrano M.G."/>
            <person name="Buck G."/>
            <person name="Lee V."/>
            <person name="Wang Y."/>
            <person name="Carvalho R."/>
            <person name="Voegtly L."/>
            <person name="Shi R."/>
            <person name="Duckworth R."/>
            <person name="Johnson A."/>
            <person name="Loviza R."/>
            <person name="Walstead R."/>
            <person name="Shah Z."/>
            <person name="Kiflezghi M."/>
            <person name="Wade K."/>
            <person name="Ball S.L."/>
            <person name="Bradley K.W."/>
            <person name="Asai D.J."/>
            <person name="Bowman C.A."/>
            <person name="Russell D.A."/>
            <person name="Pope W.H."/>
            <person name="Jacobs-Sera D."/>
            <person name="Hendrix R.W."/>
            <person name="Hatfull G.F."/>
        </authorList>
    </citation>
    <scope>NUCLEOTIDE SEQUENCE [LARGE SCALE GENOMIC DNA]</scope>
    <source>
        <strain evidence="1 2">DSM 27648</strain>
    </source>
</reference>
<dbReference type="AlphaFoldDB" id="A0A0K1PY44"/>